<protein>
    <submittedName>
        <fullName evidence="2">Uncharacterized protein</fullName>
    </submittedName>
</protein>
<name>A0AAW1EW03_ZOAVI</name>
<dbReference type="Proteomes" id="UP001488805">
    <property type="component" value="Unassembled WGS sequence"/>
</dbReference>
<sequence>MTKPVFRGDSLHCRGNCIEITSQFLDCNRVGGQGAEEEEREEKQRRAAELHNRATADRRALASVMD</sequence>
<gene>
    <name evidence="2" type="ORF">VZT92_015456</name>
</gene>
<dbReference type="EMBL" id="JBCEZU010000123">
    <property type="protein sequence ID" value="KAK9526775.1"/>
    <property type="molecule type" value="Genomic_DNA"/>
</dbReference>
<reference evidence="2 3" key="1">
    <citation type="journal article" date="2024" name="Genome Biol. Evol.">
        <title>Chromosome-level genome assembly of the viviparous eelpout Zoarces viviparus.</title>
        <authorList>
            <person name="Fuhrmann N."/>
            <person name="Brasseur M.V."/>
            <person name="Bakowski C.E."/>
            <person name="Podsiadlowski L."/>
            <person name="Prost S."/>
            <person name="Krehenwinkel H."/>
            <person name="Mayer C."/>
        </authorList>
    </citation>
    <scope>NUCLEOTIDE SEQUENCE [LARGE SCALE GENOMIC DNA]</scope>
    <source>
        <strain evidence="2">NO-MEL_2022_Ind0_liver</strain>
    </source>
</reference>
<feature type="compositionally biased region" description="Basic and acidic residues" evidence="1">
    <location>
        <begin position="41"/>
        <end position="60"/>
    </location>
</feature>
<evidence type="ECO:0000313" key="3">
    <source>
        <dbReference type="Proteomes" id="UP001488805"/>
    </source>
</evidence>
<proteinExistence type="predicted"/>
<keyword evidence="3" id="KW-1185">Reference proteome</keyword>
<organism evidence="2 3">
    <name type="scientific">Zoarces viviparus</name>
    <name type="common">Viviparous eelpout</name>
    <name type="synonym">Blennius viviparus</name>
    <dbReference type="NCBI Taxonomy" id="48416"/>
    <lineage>
        <taxon>Eukaryota</taxon>
        <taxon>Metazoa</taxon>
        <taxon>Chordata</taxon>
        <taxon>Craniata</taxon>
        <taxon>Vertebrata</taxon>
        <taxon>Euteleostomi</taxon>
        <taxon>Actinopterygii</taxon>
        <taxon>Neopterygii</taxon>
        <taxon>Teleostei</taxon>
        <taxon>Neoteleostei</taxon>
        <taxon>Acanthomorphata</taxon>
        <taxon>Eupercaria</taxon>
        <taxon>Perciformes</taxon>
        <taxon>Cottioidei</taxon>
        <taxon>Zoarcales</taxon>
        <taxon>Zoarcidae</taxon>
        <taxon>Zoarcinae</taxon>
        <taxon>Zoarces</taxon>
    </lineage>
</organism>
<feature type="region of interest" description="Disordered" evidence="1">
    <location>
        <begin position="31"/>
        <end position="66"/>
    </location>
</feature>
<evidence type="ECO:0000313" key="2">
    <source>
        <dbReference type="EMBL" id="KAK9526775.1"/>
    </source>
</evidence>
<comment type="caution">
    <text evidence="2">The sequence shown here is derived from an EMBL/GenBank/DDBJ whole genome shotgun (WGS) entry which is preliminary data.</text>
</comment>
<dbReference type="AlphaFoldDB" id="A0AAW1EW03"/>
<evidence type="ECO:0000256" key="1">
    <source>
        <dbReference type="SAM" id="MobiDB-lite"/>
    </source>
</evidence>
<accession>A0AAW1EW03</accession>